<proteinExistence type="predicted"/>
<evidence type="ECO:0000313" key="3">
    <source>
        <dbReference type="Proteomes" id="UP000288983"/>
    </source>
</evidence>
<evidence type="ECO:0000313" key="2">
    <source>
        <dbReference type="EMBL" id="RWU25244.1"/>
    </source>
</evidence>
<protein>
    <submittedName>
        <fullName evidence="2">Energy transducer TonB</fullName>
    </submittedName>
</protein>
<sequence length="207" mass="22697">MTDILQLSSGYLSPVGDYGRHNTQALGGVSHLWQDFFARALAEQQEAQGSEAGSVAPETVDKTTGEPLGGSQVLAQIHNQRLCNVQDTEVAPPEPLFLPIAEFEPQLLEKLAPPFSDVELIEQQRQLDISNTWVRPVVMSQGHPLPEPGPGPTPKALYLPIAEFEMELLDKAPEPFDEPTLVAQQSALDFDTRWARPVVLNNVRIAA</sequence>
<dbReference type="OrthoDB" id="7002825at2"/>
<dbReference type="Proteomes" id="UP000288983">
    <property type="component" value="Unassembled WGS sequence"/>
</dbReference>
<dbReference type="RefSeq" id="WP_128322447.1">
    <property type="nucleotide sequence ID" value="NZ_QJRG01000034.1"/>
</dbReference>
<reference evidence="2 3" key="1">
    <citation type="submission" date="2018-06" db="EMBL/GenBank/DDBJ databases">
        <title>Bacteria isolated from soil of Wuhan.</title>
        <authorList>
            <person name="Wei X."/>
            <person name="Chunhua H."/>
        </authorList>
    </citation>
    <scope>NUCLEOTIDE SEQUENCE [LARGE SCALE GENOMIC DNA]</scope>
    <source>
        <strain evidence="3">xwS2</strain>
    </source>
</reference>
<name>A0A443ZWY5_9PSED</name>
<accession>A0A443ZWY5</accession>
<gene>
    <name evidence="2" type="ORF">DM813_05830</name>
</gene>
<feature type="region of interest" description="Disordered" evidence="1">
    <location>
        <begin position="48"/>
        <end position="69"/>
    </location>
</feature>
<organism evidence="2 3">
    <name type="scientific">Pseudomonas alkylphenolica</name>
    <dbReference type="NCBI Taxonomy" id="237609"/>
    <lineage>
        <taxon>Bacteria</taxon>
        <taxon>Pseudomonadati</taxon>
        <taxon>Pseudomonadota</taxon>
        <taxon>Gammaproteobacteria</taxon>
        <taxon>Pseudomonadales</taxon>
        <taxon>Pseudomonadaceae</taxon>
        <taxon>Pseudomonas</taxon>
    </lineage>
</organism>
<dbReference type="AlphaFoldDB" id="A0A443ZWY5"/>
<comment type="caution">
    <text evidence="2">The sequence shown here is derived from an EMBL/GenBank/DDBJ whole genome shotgun (WGS) entry which is preliminary data.</text>
</comment>
<dbReference type="EMBL" id="QJRG01000034">
    <property type="protein sequence ID" value="RWU25244.1"/>
    <property type="molecule type" value="Genomic_DNA"/>
</dbReference>
<evidence type="ECO:0000256" key="1">
    <source>
        <dbReference type="SAM" id="MobiDB-lite"/>
    </source>
</evidence>